<organism evidence="5 6">
    <name type="scientific">Aphanomyces astaci</name>
    <name type="common">Crayfish plague agent</name>
    <dbReference type="NCBI Taxonomy" id="112090"/>
    <lineage>
        <taxon>Eukaryota</taxon>
        <taxon>Sar</taxon>
        <taxon>Stramenopiles</taxon>
        <taxon>Oomycota</taxon>
        <taxon>Saprolegniomycetes</taxon>
        <taxon>Saprolegniales</taxon>
        <taxon>Verrucalvaceae</taxon>
        <taxon>Aphanomyces</taxon>
    </lineage>
</organism>
<keyword evidence="3" id="KW-0175">Coiled coil</keyword>
<evidence type="ECO:0000256" key="2">
    <source>
        <dbReference type="PIRSR" id="PIRSR000868-1"/>
    </source>
</evidence>
<dbReference type="SUPFAM" id="SSF48445">
    <property type="entry name" value="14-3-3 protein"/>
    <property type="match status" value="1"/>
</dbReference>
<dbReference type="PRINTS" id="PR00305">
    <property type="entry name" value="1433ZETA"/>
</dbReference>
<dbReference type="Gene3D" id="1.20.190.20">
    <property type="entry name" value="14-3-3 domain"/>
    <property type="match status" value="1"/>
</dbReference>
<evidence type="ECO:0000313" key="6">
    <source>
        <dbReference type="Proteomes" id="UP000265427"/>
    </source>
</evidence>
<comment type="similarity">
    <text evidence="1">Belongs to the 14-3-3 family.</text>
</comment>
<accession>A0A396ZY82</accession>
<comment type="caution">
    <text evidence="5">The sequence shown here is derived from an EMBL/GenBank/DDBJ whole genome shotgun (WGS) entry which is preliminary data.</text>
</comment>
<feature type="site" description="Interaction with phosphoserine on interacting protein" evidence="2">
    <location>
        <position position="57"/>
    </location>
</feature>
<reference evidence="5 6" key="1">
    <citation type="submission" date="2018-08" db="EMBL/GenBank/DDBJ databases">
        <title>Aphanomyces genome sequencing and annotation.</title>
        <authorList>
            <person name="Minardi D."/>
            <person name="Oidtmann B."/>
            <person name="Van Der Giezen M."/>
            <person name="Studholme D.J."/>
        </authorList>
    </citation>
    <scope>NUCLEOTIDE SEQUENCE [LARGE SCALE GENOMIC DNA]</scope>
    <source>
        <strain evidence="5 6">Kv</strain>
    </source>
</reference>
<dbReference type="EMBL" id="QUSZ01009902">
    <property type="protein sequence ID" value="RHX98617.1"/>
    <property type="molecule type" value="Genomic_DNA"/>
</dbReference>
<dbReference type="VEuPathDB" id="FungiDB:H257_16788"/>
<dbReference type="InterPro" id="IPR023410">
    <property type="entry name" value="14-3-3_domain"/>
</dbReference>
<sequence length="233" mass="26516">MDRGTLIFLARLAEEAERYDEMAEHMKAVAVNFEDELSTEEGNLIAVAFKNEISSRRAAWRVMRAIEAKVDDPKKAAAIQSYRQNIEQEVRDLSQEMVGILDDHILPKATAVEGEAFYQKMKGDYYRYMAEIDTQSNSGSAKLALASYDKAWSLMTTELPPTHPLRLGLALNFSVFYSDIMNSPDRAIRLAKQSFDDAIEELDALSEDNYRDTTLIMQLLRDNVTLWSAQDEE</sequence>
<evidence type="ECO:0000256" key="1">
    <source>
        <dbReference type="ARBA" id="ARBA00006141"/>
    </source>
</evidence>
<dbReference type="AlphaFoldDB" id="A0A396ZY82"/>
<dbReference type="Proteomes" id="UP000265427">
    <property type="component" value="Unassembled WGS sequence"/>
</dbReference>
<dbReference type="InterPro" id="IPR036815">
    <property type="entry name" value="14-3-3_dom_sf"/>
</dbReference>
<gene>
    <name evidence="5" type="ORF">DYB36_014263</name>
</gene>
<feature type="site" description="Interaction with phosphoserine on interacting protein" evidence="2">
    <location>
        <position position="127"/>
    </location>
</feature>
<dbReference type="InterPro" id="IPR000308">
    <property type="entry name" value="14-3-3"/>
</dbReference>
<dbReference type="PIRSF" id="PIRSF000868">
    <property type="entry name" value="14-3-3"/>
    <property type="match status" value="1"/>
</dbReference>
<protein>
    <recommendedName>
        <fullName evidence="4">14-3-3 domain-containing protein</fullName>
    </recommendedName>
</protein>
<dbReference type="CDD" id="cd08774">
    <property type="entry name" value="14-3-3"/>
    <property type="match status" value="1"/>
</dbReference>
<feature type="domain" description="14-3-3" evidence="4">
    <location>
        <begin position="3"/>
        <end position="233"/>
    </location>
</feature>
<evidence type="ECO:0000256" key="3">
    <source>
        <dbReference type="SAM" id="Coils"/>
    </source>
</evidence>
<dbReference type="PANTHER" id="PTHR18860">
    <property type="entry name" value="14-3-3 PROTEIN"/>
    <property type="match status" value="1"/>
</dbReference>
<feature type="coiled-coil region" evidence="3">
    <location>
        <begin position="76"/>
        <end position="103"/>
    </location>
</feature>
<evidence type="ECO:0000313" key="5">
    <source>
        <dbReference type="EMBL" id="RHX98617.1"/>
    </source>
</evidence>
<dbReference type="Pfam" id="PF00244">
    <property type="entry name" value="14-3-3"/>
    <property type="match status" value="1"/>
</dbReference>
<name>A0A396ZY82_APHAT</name>
<dbReference type="SMART" id="SM00101">
    <property type="entry name" value="14_3_3"/>
    <property type="match status" value="1"/>
</dbReference>
<proteinExistence type="inferred from homology"/>
<evidence type="ECO:0000259" key="4">
    <source>
        <dbReference type="SMART" id="SM00101"/>
    </source>
</evidence>